<dbReference type="Pfam" id="PF00501">
    <property type="entry name" value="AMP-binding"/>
    <property type="match status" value="1"/>
</dbReference>
<accession>A0ABU7QFZ3</accession>
<feature type="non-terminal residue" evidence="2">
    <location>
        <position position="40"/>
    </location>
</feature>
<evidence type="ECO:0000259" key="1">
    <source>
        <dbReference type="Pfam" id="PF00501"/>
    </source>
</evidence>
<dbReference type="InterPro" id="IPR042099">
    <property type="entry name" value="ANL_N_sf"/>
</dbReference>
<dbReference type="Gene3D" id="3.40.50.12780">
    <property type="entry name" value="N-terminal domain of ligase-like"/>
    <property type="match status" value="1"/>
</dbReference>
<evidence type="ECO:0000313" key="3">
    <source>
        <dbReference type="Proteomes" id="UP001354709"/>
    </source>
</evidence>
<feature type="domain" description="AMP-dependent synthetase/ligase" evidence="1">
    <location>
        <begin position="1"/>
        <end position="40"/>
    </location>
</feature>
<gene>
    <name evidence="2" type="ORF">V2J94_48985</name>
</gene>
<organism evidence="2 3">
    <name type="scientific">Streptomyces asiaticus subsp. ignotus</name>
    <dbReference type="NCBI Taxonomy" id="3098222"/>
    <lineage>
        <taxon>Bacteria</taxon>
        <taxon>Bacillati</taxon>
        <taxon>Actinomycetota</taxon>
        <taxon>Actinomycetes</taxon>
        <taxon>Kitasatosporales</taxon>
        <taxon>Streptomycetaceae</taxon>
        <taxon>Streptomyces</taxon>
        <taxon>Streptomyces violaceusniger group</taxon>
    </lineage>
</organism>
<comment type="caution">
    <text evidence="2">The sequence shown here is derived from an EMBL/GenBank/DDBJ whole genome shotgun (WGS) entry which is preliminary data.</text>
</comment>
<proteinExistence type="predicted"/>
<dbReference type="InterPro" id="IPR000873">
    <property type="entry name" value="AMP-dep_synth/lig_dom"/>
</dbReference>
<reference evidence="2 3" key="1">
    <citation type="submission" date="2023-11" db="EMBL/GenBank/DDBJ databases">
        <title>30 novel species of actinomycetes from the DSMZ collection.</title>
        <authorList>
            <person name="Nouioui I."/>
        </authorList>
    </citation>
    <scope>NUCLEOTIDE SEQUENCE [LARGE SCALE GENOMIC DNA]</scope>
    <source>
        <strain evidence="2 3">DSM 41524</strain>
    </source>
</reference>
<dbReference type="SUPFAM" id="SSF56801">
    <property type="entry name" value="Acetyl-CoA synthetase-like"/>
    <property type="match status" value="1"/>
</dbReference>
<keyword evidence="3" id="KW-1185">Reference proteome</keyword>
<dbReference type="RefSeq" id="WP_330816824.1">
    <property type="nucleotide sequence ID" value="NZ_JAZBJO010000255.1"/>
</dbReference>
<dbReference type="Proteomes" id="UP001354709">
    <property type="component" value="Unassembled WGS sequence"/>
</dbReference>
<dbReference type="EMBL" id="JAZBJO010000255">
    <property type="protein sequence ID" value="MEE4599629.1"/>
    <property type="molecule type" value="Genomic_DNA"/>
</dbReference>
<evidence type="ECO:0000313" key="2">
    <source>
        <dbReference type="EMBL" id="MEE4599629.1"/>
    </source>
</evidence>
<sequence>MDRRANQLARLLCGVGVGRESRVALCLARSVDMVVAELAV</sequence>
<name>A0ABU7QFZ3_9ACTN</name>
<protein>
    <submittedName>
        <fullName evidence="2">AMP-binding protein</fullName>
    </submittedName>
</protein>